<evidence type="ECO:0000256" key="5">
    <source>
        <dbReference type="ARBA" id="ARBA00022692"/>
    </source>
</evidence>
<dbReference type="SUPFAM" id="SSF58104">
    <property type="entry name" value="Methyl-accepting chemotaxis protein (MCP) signaling domain"/>
    <property type="match status" value="1"/>
</dbReference>
<evidence type="ECO:0000256" key="9">
    <source>
        <dbReference type="ARBA" id="ARBA00029447"/>
    </source>
</evidence>
<dbReference type="EMBL" id="AP025334">
    <property type="protein sequence ID" value="BDD48820.1"/>
    <property type="molecule type" value="Genomic_DNA"/>
</dbReference>
<keyword evidence="16" id="KW-1185">Reference proteome</keyword>
<dbReference type="Pfam" id="PF00015">
    <property type="entry name" value="MCPsignal"/>
    <property type="match status" value="1"/>
</dbReference>
<dbReference type="Gene3D" id="3.30.450.20">
    <property type="entry name" value="PAS domain"/>
    <property type="match status" value="1"/>
</dbReference>
<dbReference type="PROSITE" id="PS50192">
    <property type="entry name" value="T_SNARE"/>
    <property type="match status" value="1"/>
</dbReference>
<evidence type="ECO:0000256" key="7">
    <source>
        <dbReference type="ARBA" id="ARBA00023136"/>
    </source>
</evidence>
<dbReference type="SMART" id="SM00283">
    <property type="entry name" value="MA"/>
    <property type="match status" value="1"/>
</dbReference>
<accession>A0ABM7VP85</accession>
<protein>
    <recommendedName>
        <fullName evidence="17">Methyl-accepting chemotaxis sensory transducer with Cache sensor</fullName>
    </recommendedName>
</protein>
<feature type="transmembrane region" description="Helical" evidence="12">
    <location>
        <begin position="333"/>
        <end position="352"/>
    </location>
</feature>
<dbReference type="Proteomes" id="UP001320460">
    <property type="component" value="Chromosome"/>
</dbReference>
<evidence type="ECO:0000256" key="12">
    <source>
        <dbReference type="SAM" id="Phobius"/>
    </source>
</evidence>
<dbReference type="Pfam" id="PF02743">
    <property type="entry name" value="dCache_1"/>
    <property type="match status" value="1"/>
</dbReference>
<evidence type="ECO:0000256" key="1">
    <source>
        <dbReference type="ARBA" id="ARBA00004651"/>
    </source>
</evidence>
<dbReference type="InterPro" id="IPR004090">
    <property type="entry name" value="Chemotax_Me-accpt_rcpt"/>
</dbReference>
<evidence type="ECO:0000259" key="13">
    <source>
        <dbReference type="PROSITE" id="PS50111"/>
    </source>
</evidence>
<feature type="domain" description="Methyl-accepting transducer" evidence="13">
    <location>
        <begin position="414"/>
        <end position="643"/>
    </location>
</feature>
<dbReference type="PANTHER" id="PTHR43531">
    <property type="entry name" value="PROTEIN ICFG"/>
    <property type="match status" value="1"/>
</dbReference>
<keyword evidence="2" id="KW-1003">Cell membrane</keyword>
<evidence type="ECO:0000256" key="6">
    <source>
        <dbReference type="ARBA" id="ARBA00022989"/>
    </source>
</evidence>
<gene>
    <name evidence="15" type="ORF">PDTA9734_03070</name>
</gene>
<evidence type="ECO:0000313" key="16">
    <source>
        <dbReference type="Proteomes" id="UP001320460"/>
    </source>
</evidence>
<evidence type="ECO:0000256" key="11">
    <source>
        <dbReference type="SAM" id="Coils"/>
    </source>
</evidence>
<name>A0ABM7VP85_9ENTR</name>
<comment type="subcellular location">
    <subcellularLocation>
        <location evidence="1">Cell membrane</location>
        <topology evidence="1">Multi-pass membrane protein</topology>
    </subcellularLocation>
</comment>
<evidence type="ECO:0000256" key="10">
    <source>
        <dbReference type="PROSITE-ProRule" id="PRU00284"/>
    </source>
</evidence>
<keyword evidence="11" id="KW-0175">Coiled coil</keyword>
<dbReference type="InterPro" id="IPR000727">
    <property type="entry name" value="T_SNARE_dom"/>
</dbReference>
<dbReference type="InterPro" id="IPR051310">
    <property type="entry name" value="MCP_chemotaxis"/>
</dbReference>
<dbReference type="InterPro" id="IPR033479">
    <property type="entry name" value="dCache_1"/>
</dbReference>
<evidence type="ECO:0008006" key="17">
    <source>
        <dbReference type="Google" id="ProtNLM"/>
    </source>
</evidence>
<keyword evidence="3" id="KW-0488">Methylation</keyword>
<organism evidence="15 16">
    <name type="scientific">Phytobacter diazotrophicus</name>
    <dbReference type="NCBI Taxonomy" id="395631"/>
    <lineage>
        <taxon>Bacteria</taxon>
        <taxon>Pseudomonadati</taxon>
        <taxon>Pseudomonadota</taxon>
        <taxon>Gammaproteobacteria</taxon>
        <taxon>Enterobacterales</taxon>
        <taxon>Enterobacteriaceae</taxon>
        <taxon>Phytobacter</taxon>
    </lineage>
</organism>
<feature type="domain" description="T-SNARE coiled-coil homology" evidence="14">
    <location>
        <begin position="573"/>
        <end position="635"/>
    </location>
</feature>
<keyword evidence="6 12" id="KW-1133">Transmembrane helix</keyword>
<evidence type="ECO:0000256" key="8">
    <source>
        <dbReference type="ARBA" id="ARBA00023224"/>
    </source>
</evidence>
<evidence type="ECO:0000256" key="2">
    <source>
        <dbReference type="ARBA" id="ARBA00022475"/>
    </source>
</evidence>
<evidence type="ECO:0000313" key="15">
    <source>
        <dbReference type="EMBL" id="BDD48820.1"/>
    </source>
</evidence>
<dbReference type="Gene3D" id="1.10.287.950">
    <property type="entry name" value="Methyl-accepting chemotaxis protein"/>
    <property type="match status" value="1"/>
</dbReference>
<dbReference type="CDD" id="cd11386">
    <property type="entry name" value="MCP_signal"/>
    <property type="match status" value="1"/>
</dbReference>
<evidence type="ECO:0000256" key="4">
    <source>
        <dbReference type="ARBA" id="ARBA00022500"/>
    </source>
</evidence>
<reference evidence="15 16" key="1">
    <citation type="submission" date="2021-12" db="EMBL/GenBank/DDBJ databases">
        <title>Complete genome sequence of Phytobacter diazotrophicus TA9734.</title>
        <authorList>
            <person name="Kubota H."/>
            <person name="Nakayama Y."/>
            <person name="Ariyoshi T."/>
        </authorList>
    </citation>
    <scope>NUCLEOTIDE SEQUENCE [LARGE SCALE GENOMIC DNA]</scope>
    <source>
        <strain evidence="15 16">TA9734</strain>
    </source>
</reference>
<comment type="similarity">
    <text evidence="9">Belongs to the methyl-accepting chemotaxis (MCP) protein family.</text>
</comment>
<evidence type="ECO:0000256" key="3">
    <source>
        <dbReference type="ARBA" id="ARBA00022481"/>
    </source>
</evidence>
<feature type="transmembrane region" description="Helical" evidence="12">
    <location>
        <begin position="30"/>
        <end position="53"/>
    </location>
</feature>
<dbReference type="PANTHER" id="PTHR43531:SF14">
    <property type="entry name" value="METHYL-ACCEPTING CHEMOTAXIS PROTEIN I-RELATED"/>
    <property type="match status" value="1"/>
</dbReference>
<keyword evidence="7 12" id="KW-0472">Membrane</keyword>
<dbReference type="PROSITE" id="PS50111">
    <property type="entry name" value="CHEMOTAXIS_TRANSDUC_2"/>
    <property type="match status" value="1"/>
</dbReference>
<keyword evidence="4" id="KW-0145">Chemotaxis</keyword>
<keyword evidence="8 10" id="KW-0807">Transducer</keyword>
<dbReference type="InterPro" id="IPR004089">
    <property type="entry name" value="MCPsignal_dom"/>
</dbReference>
<evidence type="ECO:0000259" key="14">
    <source>
        <dbReference type="PROSITE" id="PS50192"/>
    </source>
</evidence>
<dbReference type="CDD" id="cd12913">
    <property type="entry name" value="PDC1_MCP_like"/>
    <property type="match status" value="1"/>
</dbReference>
<proteinExistence type="inferred from homology"/>
<dbReference type="PRINTS" id="PR00260">
    <property type="entry name" value="CHEMTRNSDUCR"/>
</dbReference>
<keyword evidence="5 12" id="KW-0812">Transmembrane</keyword>
<feature type="coiled-coil region" evidence="11">
    <location>
        <begin position="614"/>
        <end position="659"/>
    </location>
</feature>
<sequence length="664" mass="71220">MKHELIGLFATGRLPERGNMSTRKKLTARTLMLASIFVTITTGFLVTIGLLLWQSMGQQEAVAKRHLQQIALTESLRVQQQLDSALNAARDLGNSAWALHQAGLTERRGLDQLLADYLHQHPDFLSMSLAFEANTFDGKDAEFAGKADQDPAGRYARYVDRDNSGNPALHNLVDYETPGSGDYYLLPRQRQKEVIIEPYIYPYNGVDVMLTSIAAPIIRDGKFQGSVTSDFSLETLQKMIGAIKPWEGTGYALLLSADNKVVSSPDKAATGKPWTGTIGAEAVVRTDDALLKEPAFVTWRTIDIGNSQTPWKLAIVTPVSVVMAEAWHYLRNAILLMILSIIIVSVVVAMVFTRKVARPVGGEPTEASEIALSVAQGDLSHQIAVRNGDSSSIFYALHTMQAQLRRIVGSISDASHSVRAGSSEIAAGNLDLASRTEEQAAAIVQTAASMEQISVTVKNNAENAHKATSLTQNAAQIAGQGESLVAQVVDIIGKIDESAGKIGDINSIIDSIAFQTNILALNAAVEAARAGEQGRGFAVVAGEVRSLAQRSASAAKEISALIEESSGRVSKGVTLVNETGAMMKQIITSVSSVHQVIAEIVQALDEQTKGVSQVSEAVNQMDSATQQNASLVQQISAAAMSLEEQAKSLEETLAFFSDARKSYS</sequence>